<dbReference type="PROSITE" id="PS50043">
    <property type="entry name" value="HTH_LUXR_2"/>
    <property type="match status" value="1"/>
</dbReference>
<sequence>MFGDSIFTLLTHLKSATTFEELCDLLVAGLPPITGGCCGSVYQLFDHSRVEMIRGAHFPEEDSAEMLLSLNAMLPQHPLGHKILTPLGDHPGFAVSSFMPSEVYRQSDLLKRLSPECAISDTLVGELFTWCRRSALLLIHRQDGEFQAEELERFRLVVFTANTICERIAGRNVEREVHHFFMNQSESGPVTAFMMKKDGGVMPVNHEALRFVEAHWPADEAFRQLDDNELKRVMSRVESSWQDPLRARFQAVDLDLGAGVASFYVLPNALRQFYLFTIGASHVEPVPQDRSRSVLTGRQCEIMDWIAEGKTSWEVATILGISPRTVEKHMEAIFQRLNVENRVAAARRYLDLKAGKPL</sequence>
<evidence type="ECO:0000313" key="6">
    <source>
        <dbReference type="Proteomes" id="UP000557717"/>
    </source>
</evidence>
<dbReference type="SMART" id="SM00421">
    <property type="entry name" value="HTH_LUXR"/>
    <property type="match status" value="1"/>
</dbReference>
<protein>
    <submittedName>
        <fullName evidence="5">DNA-binding CsgD family transcriptional regulator</fullName>
    </submittedName>
</protein>
<dbReference type="SUPFAM" id="SSF46894">
    <property type="entry name" value="C-terminal effector domain of the bipartite response regulators"/>
    <property type="match status" value="1"/>
</dbReference>
<evidence type="ECO:0000259" key="4">
    <source>
        <dbReference type="PROSITE" id="PS50043"/>
    </source>
</evidence>
<dbReference type="GO" id="GO:0006355">
    <property type="term" value="P:regulation of DNA-templated transcription"/>
    <property type="evidence" value="ECO:0007669"/>
    <property type="project" value="InterPro"/>
</dbReference>
<name>A0A840VDW1_9BACT</name>
<reference evidence="5 6" key="1">
    <citation type="submission" date="2020-08" db="EMBL/GenBank/DDBJ databases">
        <title>Genomic Encyclopedia of Type Strains, Phase IV (KMG-IV): sequencing the most valuable type-strain genomes for metagenomic binning, comparative biology and taxonomic classification.</title>
        <authorList>
            <person name="Goeker M."/>
        </authorList>
    </citation>
    <scope>NUCLEOTIDE SEQUENCE [LARGE SCALE GENOMIC DNA]</scope>
    <source>
        <strain evidence="5 6">YC6886</strain>
    </source>
</reference>
<dbReference type="AlphaFoldDB" id="A0A840VDW1"/>
<keyword evidence="3" id="KW-0804">Transcription</keyword>
<dbReference type="Pfam" id="PF00196">
    <property type="entry name" value="GerE"/>
    <property type="match status" value="1"/>
</dbReference>
<feature type="domain" description="HTH luxR-type" evidence="4">
    <location>
        <begin position="288"/>
        <end position="353"/>
    </location>
</feature>
<dbReference type="CDD" id="cd06170">
    <property type="entry name" value="LuxR_C_like"/>
    <property type="match status" value="1"/>
</dbReference>
<dbReference type="GO" id="GO:0003677">
    <property type="term" value="F:DNA binding"/>
    <property type="evidence" value="ECO:0007669"/>
    <property type="project" value="UniProtKB-KW"/>
</dbReference>
<keyword evidence="1" id="KW-0805">Transcription regulation</keyword>
<dbReference type="InterPro" id="IPR016032">
    <property type="entry name" value="Sig_transdc_resp-reg_C-effctor"/>
</dbReference>
<dbReference type="PROSITE" id="PS00622">
    <property type="entry name" value="HTH_LUXR_1"/>
    <property type="match status" value="1"/>
</dbReference>
<evidence type="ECO:0000313" key="5">
    <source>
        <dbReference type="EMBL" id="MBB5352019.1"/>
    </source>
</evidence>
<dbReference type="InterPro" id="IPR000792">
    <property type="entry name" value="Tscrpt_reg_LuxR_C"/>
</dbReference>
<dbReference type="PRINTS" id="PR00038">
    <property type="entry name" value="HTHLUXR"/>
</dbReference>
<evidence type="ECO:0000256" key="2">
    <source>
        <dbReference type="ARBA" id="ARBA00023125"/>
    </source>
</evidence>
<dbReference type="Gene3D" id="1.10.10.10">
    <property type="entry name" value="Winged helix-like DNA-binding domain superfamily/Winged helix DNA-binding domain"/>
    <property type="match status" value="1"/>
</dbReference>
<dbReference type="Proteomes" id="UP000557717">
    <property type="component" value="Unassembled WGS sequence"/>
</dbReference>
<organism evidence="5 6">
    <name type="scientific">Haloferula luteola</name>
    <dbReference type="NCBI Taxonomy" id="595692"/>
    <lineage>
        <taxon>Bacteria</taxon>
        <taxon>Pseudomonadati</taxon>
        <taxon>Verrucomicrobiota</taxon>
        <taxon>Verrucomicrobiia</taxon>
        <taxon>Verrucomicrobiales</taxon>
        <taxon>Verrucomicrobiaceae</taxon>
        <taxon>Haloferula</taxon>
    </lineage>
</organism>
<evidence type="ECO:0000256" key="3">
    <source>
        <dbReference type="ARBA" id="ARBA00023163"/>
    </source>
</evidence>
<dbReference type="EMBL" id="JACHFD010000010">
    <property type="protein sequence ID" value="MBB5352019.1"/>
    <property type="molecule type" value="Genomic_DNA"/>
</dbReference>
<dbReference type="PANTHER" id="PTHR44688:SF16">
    <property type="entry name" value="DNA-BINDING TRANSCRIPTIONAL ACTIVATOR DEVR_DOSR"/>
    <property type="match status" value="1"/>
</dbReference>
<evidence type="ECO:0000256" key="1">
    <source>
        <dbReference type="ARBA" id="ARBA00023015"/>
    </source>
</evidence>
<dbReference type="InterPro" id="IPR036388">
    <property type="entry name" value="WH-like_DNA-bd_sf"/>
</dbReference>
<gene>
    <name evidence="5" type="ORF">HNR46_002260</name>
</gene>
<comment type="caution">
    <text evidence="5">The sequence shown here is derived from an EMBL/GenBank/DDBJ whole genome shotgun (WGS) entry which is preliminary data.</text>
</comment>
<dbReference type="RefSeq" id="WP_184018712.1">
    <property type="nucleotide sequence ID" value="NZ_JACHFD010000010.1"/>
</dbReference>
<accession>A0A840VDW1</accession>
<dbReference type="PANTHER" id="PTHR44688">
    <property type="entry name" value="DNA-BINDING TRANSCRIPTIONAL ACTIVATOR DEVR_DOSR"/>
    <property type="match status" value="1"/>
</dbReference>
<proteinExistence type="predicted"/>
<keyword evidence="6" id="KW-1185">Reference proteome</keyword>
<keyword evidence="2 5" id="KW-0238">DNA-binding</keyword>